<evidence type="ECO:0000313" key="2">
    <source>
        <dbReference type="Proteomes" id="UP001054945"/>
    </source>
</evidence>
<accession>A0AAV4N4E0</accession>
<organism evidence="1 2">
    <name type="scientific">Caerostris extrusa</name>
    <name type="common">Bark spider</name>
    <name type="synonym">Caerostris bankana</name>
    <dbReference type="NCBI Taxonomy" id="172846"/>
    <lineage>
        <taxon>Eukaryota</taxon>
        <taxon>Metazoa</taxon>
        <taxon>Ecdysozoa</taxon>
        <taxon>Arthropoda</taxon>
        <taxon>Chelicerata</taxon>
        <taxon>Arachnida</taxon>
        <taxon>Araneae</taxon>
        <taxon>Araneomorphae</taxon>
        <taxon>Entelegynae</taxon>
        <taxon>Araneoidea</taxon>
        <taxon>Araneidae</taxon>
        <taxon>Caerostris</taxon>
    </lineage>
</organism>
<gene>
    <name evidence="1" type="ORF">CEXT_177351</name>
</gene>
<proteinExistence type="predicted"/>
<keyword evidence="2" id="KW-1185">Reference proteome</keyword>
<name>A0AAV4N4E0_CAEEX</name>
<evidence type="ECO:0000313" key="1">
    <source>
        <dbReference type="EMBL" id="GIX79298.1"/>
    </source>
</evidence>
<protein>
    <submittedName>
        <fullName evidence="1">Uncharacterized protein</fullName>
    </submittedName>
</protein>
<comment type="caution">
    <text evidence="1">The sequence shown here is derived from an EMBL/GenBank/DDBJ whole genome shotgun (WGS) entry which is preliminary data.</text>
</comment>
<dbReference type="EMBL" id="BPLR01020478">
    <property type="protein sequence ID" value="GIX79298.1"/>
    <property type="molecule type" value="Genomic_DNA"/>
</dbReference>
<dbReference type="Proteomes" id="UP001054945">
    <property type="component" value="Unassembled WGS sequence"/>
</dbReference>
<dbReference type="AlphaFoldDB" id="A0AAV4N4E0"/>
<reference evidence="1 2" key="1">
    <citation type="submission" date="2021-06" db="EMBL/GenBank/DDBJ databases">
        <title>Caerostris extrusa draft genome.</title>
        <authorList>
            <person name="Kono N."/>
            <person name="Arakawa K."/>
        </authorList>
    </citation>
    <scope>NUCLEOTIDE SEQUENCE [LARGE SCALE GENOMIC DNA]</scope>
</reference>
<sequence>MSVVWLTERASAASQVRSFRPIVFYLVWERRAEFGKSSDQVAHYQLLDINNGKLAEIGYVLSNFSLGLGATSSAEHYSPIMLV</sequence>